<dbReference type="EMBL" id="CP015453">
    <property type="protein sequence ID" value="AWH96364.1"/>
    <property type="molecule type" value="Genomic_DNA"/>
</dbReference>
<evidence type="ECO:0000256" key="1">
    <source>
        <dbReference type="ARBA" id="ARBA00007381"/>
    </source>
</evidence>
<dbReference type="Gene3D" id="3.90.640.10">
    <property type="entry name" value="Actin, Chain A, domain 4"/>
    <property type="match status" value="1"/>
</dbReference>
<accession>A0AAD0JT50</accession>
<dbReference type="Gene3D" id="3.30.420.40">
    <property type="match status" value="2"/>
</dbReference>
<sequence length="490" mass="52017">MGRSGKPEIVRNTAGEDVTPSVVYFDGDDVTVGSAALNLLVHEPDNVVTHVKRQIGNSSFLVLPESNDNEYRAEDVSALILASLVAGAEEILGEEITDVVVTVPAYFSDLHRSATRQAAELAGLNVLRLINEPTAAALSYGLEHDFTGTLLVYDLGGGTFDVTILDCRNGNFDVRASTGDRNLGGFDFNNELFAVVDAKFEAETGSRIPEDVIEHVMQGVENAKRTLSTSGKASVHVSAGAKTARLSVTIEEFEQGAADLLTRTEFLVEEALEAAGVTYEQLDKVILVGGSTRMPMVGRLVERISGQKPDRTVHPDQAVALGAAIIAEQAQADLGGSVPALPQGKSIELSDVISQGIGVLALDQTQRMSLSLVMPPQTTIPSQVSADSYATAVDNQQVVNLQIAVGDDDGAAADTVDLLGEAILKLAPNRPAGSPLRVVFSADIDGIIHVQLVDLTDGTHLGEMEVRRPESMTPDQLEQSREIIAAARFT</sequence>
<evidence type="ECO:0000256" key="6">
    <source>
        <dbReference type="ARBA" id="ARBA00023186"/>
    </source>
</evidence>
<dbReference type="Gene3D" id="2.60.34.10">
    <property type="entry name" value="Substrate Binding Domain Of DNAk, Chain A, domain 1"/>
    <property type="match status" value="1"/>
</dbReference>
<evidence type="ECO:0000256" key="3">
    <source>
        <dbReference type="ARBA" id="ARBA00022741"/>
    </source>
</evidence>
<keyword evidence="3" id="KW-0547">Nucleotide-binding</keyword>
<evidence type="ECO:0008006" key="9">
    <source>
        <dbReference type="Google" id="ProtNLM"/>
    </source>
</evidence>
<keyword evidence="8" id="KW-1185">Reference proteome</keyword>
<evidence type="ECO:0000256" key="5">
    <source>
        <dbReference type="ARBA" id="ARBA00023016"/>
    </source>
</evidence>
<dbReference type="PANTHER" id="PTHR19375">
    <property type="entry name" value="HEAT SHOCK PROTEIN 70KDA"/>
    <property type="match status" value="1"/>
</dbReference>
<dbReference type="Proteomes" id="UP000244903">
    <property type="component" value="Chromosome"/>
</dbReference>
<dbReference type="SUPFAM" id="SSF53067">
    <property type="entry name" value="Actin-like ATPase domain"/>
    <property type="match status" value="2"/>
</dbReference>
<dbReference type="GO" id="GO:0140662">
    <property type="term" value="F:ATP-dependent protein folding chaperone"/>
    <property type="evidence" value="ECO:0007669"/>
    <property type="project" value="InterPro"/>
</dbReference>
<evidence type="ECO:0000313" key="8">
    <source>
        <dbReference type="Proteomes" id="UP000244903"/>
    </source>
</evidence>
<organism evidence="7 8">
    <name type="scientific">Dietzia psychralcaliphila</name>
    <dbReference type="NCBI Taxonomy" id="139021"/>
    <lineage>
        <taxon>Bacteria</taxon>
        <taxon>Bacillati</taxon>
        <taxon>Actinomycetota</taxon>
        <taxon>Actinomycetes</taxon>
        <taxon>Mycobacteriales</taxon>
        <taxon>Dietziaceae</taxon>
        <taxon>Dietzia</taxon>
    </lineage>
</organism>
<dbReference type="GO" id="GO:0005524">
    <property type="term" value="F:ATP binding"/>
    <property type="evidence" value="ECO:0007669"/>
    <property type="project" value="UniProtKB-KW"/>
</dbReference>
<proteinExistence type="inferred from homology"/>
<name>A0AAD0JT50_9ACTN</name>
<dbReference type="Pfam" id="PF00012">
    <property type="entry name" value="HSP70"/>
    <property type="match status" value="1"/>
</dbReference>
<dbReference type="SUPFAM" id="SSF100920">
    <property type="entry name" value="Heat shock protein 70kD (HSP70), peptide-binding domain"/>
    <property type="match status" value="1"/>
</dbReference>
<evidence type="ECO:0000256" key="2">
    <source>
        <dbReference type="ARBA" id="ARBA00022553"/>
    </source>
</evidence>
<dbReference type="AlphaFoldDB" id="A0AAD0JT50"/>
<dbReference type="PROSITE" id="PS01036">
    <property type="entry name" value="HSP70_3"/>
    <property type="match status" value="1"/>
</dbReference>
<gene>
    <name evidence="7" type="ORF">A6048_13665</name>
</gene>
<comment type="similarity">
    <text evidence="1">Belongs to the heat shock protein 70 family.</text>
</comment>
<keyword evidence="2" id="KW-0597">Phosphoprotein</keyword>
<dbReference type="KEGG" id="dpc:A6048_13665"/>
<evidence type="ECO:0000313" key="7">
    <source>
        <dbReference type="EMBL" id="AWH96364.1"/>
    </source>
</evidence>
<protein>
    <recommendedName>
        <fullName evidence="9">Molecular chaperone DnaK</fullName>
    </recommendedName>
</protein>
<dbReference type="PRINTS" id="PR00301">
    <property type="entry name" value="HEATSHOCK70"/>
</dbReference>
<keyword evidence="4" id="KW-0067">ATP-binding</keyword>
<keyword evidence="5" id="KW-0346">Stress response</keyword>
<dbReference type="PROSITE" id="PS00329">
    <property type="entry name" value="HSP70_2"/>
    <property type="match status" value="1"/>
</dbReference>
<keyword evidence="6" id="KW-0143">Chaperone</keyword>
<dbReference type="InterPro" id="IPR013126">
    <property type="entry name" value="Hsp_70_fam"/>
</dbReference>
<dbReference type="CDD" id="cd24029">
    <property type="entry name" value="ASKHA_NBD_HSP70_DnaK_HscA_HscC"/>
    <property type="match status" value="1"/>
</dbReference>
<dbReference type="InterPro" id="IPR043129">
    <property type="entry name" value="ATPase_NBD"/>
</dbReference>
<reference evidence="7 8" key="1">
    <citation type="submission" date="2016-04" db="EMBL/GenBank/DDBJ databases">
        <title>Complete genome sequence of the haloalkaliphilic hydrocarbon-degrading bacterium Dietzia psychralcaliphila ILA-1T, isolated from a drain of a fish product-processing plant.</title>
        <authorList>
            <person name="Zhao J."/>
            <person name="Hu B."/>
            <person name="Geng S."/>
            <person name="Nie Y."/>
            <person name="Tang Y."/>
        </authorList>
    </citation>
    <scope>NUCLEOTIDE SEQUENCE [LARGE SCALE GENOMIC DNA]</scope>
    <source>
        <strain evidence="7 8">ILA-1</strain>
    </source>
</reference>
<evidence type="ECO:0000256" key="4">
    <source>
        <dbReference type="ARBA" id="ARBA00022840"/>
    </source>
</evidence>
<dbReference type="InterPro" id="IPR029047">
    <property type="entry name" value="HSP70_peptide-bd_sf"/>
</dbReference>
<dbReference type="InterPro" id="IPR018181">
    <property type="entry name" value="Heat_shock_70_CS"/>
</dbReference>